<accession>A0A8T2SZM3</accession>
<keyword evidence="2" id="KW-1185">Reference proteome</keyword>
<evidence type="ECO:0000313" key="2">
    <source>
        <dbReference type="Proteomes" id="UP000825935"/>
    </source>
</evidence>
<sequence>MLEDISAFCFQSRDLQEMLARAFMYEILEISLHFFFFHSRDLQEM</sequence>
<organism evidence="1 2">
    <name type="scientific">Ceratopteris richardii</name>
    <name type="common">Triangle waterfern</name>
    <dbReference type="NCBI Taxonomy" id="49495"/>
    <lineage>
        <taxon>Eukaryota</taxon>
        <taxon>Viridiplantae</taxon>
        <taxon>Streptophyta</taxon>
        <taxon>Embryophyta</taxon>
        <taxon>Tracheophyta</taxon>
        <taxon>Polypodiopsida</taxon>
        <taxon>Polypodiidae</taxon>
        <taxon>Polypodiales</taxon>
        <taxon>Pteridineae</taxon>
        <taxon>Pteridaceae</taxon>
        <taxon>Parkerioideae</taxon>
        <taxon>Ceratopteris</taxon>
    </lineage>
</organism>
<proteinExistence type="predicted"/>
<dbReference type="Proteomes" id="UP000825935">
    <property type="component" value="Chromosome 16"/>
</dbReference>
<dbReference type="AlphaFoldDB" id="A0A8T2SZM3"/>
<gene>
    <name evidence="1" type="ORF">KP509_16G039900</name>
</gene>
<reference evidence="1" key="1">
    <citation type="submission" date="2021-08" db="EMBL/GenBank/DDBJ databases">
        <title>WGS assembly of Ceratopteris richardii.</title>
        <authorList>
            <person name="Marchant D.B."/>
            <person name="Chen G."/>
            <person name="Jenkins J."/>
            <person name="Shu S."/>
            <person name="Leebens-Mack J."/>
            <person name="Grimwood J."/>
            <person name="Schmutz J."/>
            <person name="Soltis P."/>
            <person name="Soltis D."/>
            <person name="Chen Z.-H."/>
        </authorList>
    </citation>
    <scope>NUCLEOTIDE SEQUENCE</scope>
    <source>
        <strain evidence="1">Whitten #5841</strain>
        <tissue evidence="1">Leaf</tissue>
    </source>
</reference>
<protein>
    <submittedName>
        <fullName evidence="1">Uncharacterized protein</fullName>
    </submittedName>
</protein>
<name>A0A8T2SZM3_CERRI</name>
<evidence type="ECO:0000313" key="1">
    <source>
        <dbReference type="EMBL" id="KAH7387762.1"/>
    </source>
</evidence>
<dbReference type="EMBL" id="CM035421">
    <property type="protein sequence ID" value="KAH7387762.1"/>
    <property type="molecule type" value="Genomic_DNA"/>
</dbReference>
<comment type="caution">
    <text evidence="1">The sequence shown here is derived from an EMBL/GenBank/DDBJ whole genome shotgun (WGS) entry which is preliminary data.</text>
</comment>